<dbReference type="SUPFAM" id="SSF51905">
    <property type="entry name" value="FAD/NAD(P)-binding domain"/>
    <property type="match status" value="1"/>
</dbReference>
<feature type="domain" description="Glucose-methanol-choline oxidoreductase C-terminal" evidence="2">
    <location>
        <begin position="157"/>
        <end position="298"/>
    </location>
</feature>
<gene>
    <name evidence="3" type="ORF">ANN_19386</name>
</gene>
<dbReference type="Gene3D" id="3.30.560.10">
    <property type="entry name" value="Glucose Oxidase, domain 3"/>
    <property type="match status" value="1"/>
</dbReference>
<keyword evidence="4" id="KW-1185">Reference proteome</keyword>
<protein>
    <recommendedName>
        <fullName evidence="2">Glucose-methanol-choline oxidoreductase C-terminal domain-containing protein</fullName>
    </recommendedName>
</protein>
<evidence type="ECO:0000259" key="2">
    <source>
        <dbReference type="Pfam" id="PF05199"/>
    </source>
</evidence>
<organism evidence="3 4">
    <name type="scientific">Periplaneta americana</name>
    <name type="common">American cockroach</name>
    <name type="synonym">Blatta americana</name>
    <dbReference type="NCBI Taxonomy" id="6978"/>
    <lineage>
        <taxon>Eukaryota</taxon>
        <taxon>Metazoa</taxon>
        <taxon>Ecdysozoa</taxon>
        <taxon>Arthropoda</taxon>
        <taxon>Hexapoda</taxon>
        <taxon>Insecta</taxon>
        <taxon>Pterygota</taxon>
        <taxon>Neoptera</taxon>
        <taxon>Polyneoptera</taxon>
        <taxon>Dictyoptera</taxon>
        <taxon>Blattodea</taxon>
        <taxon>Blattoidea</taxon>
        <taxon>Blattidae</taxon>
        <taxon>Blattinae</taxon>
        <taxon>Periplaneta</taxon>
    </lineage>
</organism>
<dbReference type="Pfam" id="PF05199">
    <property type="entry name" value="GMC_oxred_C"/>
    <property type="match status" value="1"/>
</dbReference>
<dbReference type="PANTHER" id="PTHR11552:SF227">
    <property type="entry name" value="GLUCOSE DEHYDROGENASE [FAD, QUINONE]-LIKE PROTEIN"/>
    <property type="match status" value="1"/>
</dbReference>
<proteinExistence type="inferred from homology"/>
<dbReference type="EMBL" id="JAJSOF020000031">
    <property type="protein sequence ID" value="KAJ4430795.1"/>
    <property type="molecule type" value="Genomic_DNA"/>
</dbReference>
<dbReference type="InterPro" id="IPR012132">
    <property type="entry name" value="GMC_OxRdtase"/>
</dbReference>
<dbReference type="PANTHER" id="PTHR11552">
    <property type="entry name" value="GLUCOSE-METHANOL-CHOLINE GMC OXIDOREDUCTASE"/>
    <property type="match status" value="1"/>
</dbReference>
<accession>A0ABQ8S9Y3</accession>
<reference evidence="3 4" key="1">
    <citation type="journal article" date="2022" name="Allergy">
        <title>Genome assembly and annotation of Periplaneta americana reveal a comprehensive cockroach allergen profile.</title>
        <authorList>
            <person name="Wang L."/>
            <person name="Xiong Q."/>
            <person name="Saelim N."/>
            <person name="Wang L."/>
            <person name="Nong W."/>
            <person name="Wan A.T."/>
            <person name="Shi M."/>
            <person name="Liu X."/>
            <person name="Cao Q."/>
            <person name="Hui J.H.L."/>
            <person name="Sookrung N."/>
            <person name="Leung T.F."/>
            <person name="Tungtrongchitr A."/>
            <person name="Tsui S.K.W."/>
        </authorList>
    </citation>
    <scope>NUCLEOTIDE SEQUENCE [LARGE SCALE GENOMIC DNA]</scope>
    <source>
        <strain evidence="3">PWHHKU_190912</strain>
    </source>
</reference>
<dbReference type="InterPro" id="IPR007867">
    <property type="entry name" value="GMC_OxRtase_C"/>
</dbReference>
<comment type="caution">
    <text evidence="3">The sequence shown here is derived from an EMBL/GenBank/DDBJ whole genome shotgun (WGS) entry which is preliminary data.</text>
</comment>
<dbReference type="Proteomes" id="UP001148838">
    <property type="component" value="Unassembled WGS sequence"/>
</dbReference>
<dbReference type="Gene3D" id="3.50.50.60">
    <property type="entry name" value="FAD/NAD(P)-binding domain"/>
    <property type="match status" value="1"/>
</dbReference>
<sequence>MDRSRRACILAPEVAIPEFTGLLPLGSPQGARVQGKSQDEEEPIARLHEAASEEMRKECQNRSAAPQTLEELGDALKEKWENTPKKKSKISKPNRIGPWSSIGALQINLNYQTKFIKKSIEYPDIQIYFYPVSNCGYATNGLLYYNSINFLPILLRPKSRGLVTINCTDPFSHPIIYTNYFNASEDIDTLLEANEVALRLSETKAFQEAGFVLDCTFQATRERIEMGNVPSCKQCSRSLIYSISHPSGTCKMGPDSDPDAVVDPELKVYGINRLRVVDASIMPTIISGNLNEAVIMIAEKAADLVKKSYSESIFT</sequence>
<evidence type="ECO:0000313" key="3">
    <source>
        <dbReference type="EMBL" id="KAJ4430795.1"/>
    </source>
</evidence>
<evidence type="ECO:0000256" key="1">
    <source>
        <dbReference type="ARBA" id="ARBA00010790"/>
    </source>
</evidence>
<dbReference type="SUPFAM" id="SSF54373">
    <property type="entry name" value="FAD-linked reductases, C-terminal domain"/>
    <property type="match status" value="1"/>
</dbReference>
<name>A0ABQ8S9Y3_PERAM</name>
<dbReference type="InterPro" id="IPR036188">
    <property type="entry name" value="FAD/NAD-bd_sf"/>
</dbReference>
<comment type="similarity">
    <text evidence="1">Belongs to the GMC oxidoreductase family.</text>
</comment>
<evidence type="ECO:0000313" key="4">
    <source>
        <dbReference type="Proteomes" id="UP001148838"/>
    </source>
</evidence>